<evidence type="ECO:0000313" key="2">
    <source>
        <dbReference type="Proteomes" id="UP001055072"/>
    </source>
</evidence>
<sequence length="343" mass="37527">MKVSSLASIAYFVAAASAQYFSEGWQPGDKVTTQTRGIAPEFTPGVQPEGGATTPQTTGKGGFVDAIVQGPLNSLLAKAGINLTASLEAAAAAQDGLWDERIPLIHDDNFNEVIVNEQLTSEEEKERLWFLVISTTSSGSNQQGGISKIIDREFDAAYNETVLANDLPHVKWGRIDYLNVTYLTTKWNVWRAPFLVVLQDRGQSLRFFHATQSRLNSTILRNFLKNEGWRQTEPWNTSFAPGGNNEYLLHYLAVVFRKGYDFINPIPKFLLMIVTGMLGSLIMGLLHRPSKSEEQAKAKVAAQQKKAVTAAAPATPTKKPAESTPSTPSSTKKNGKAKKGGKK</sequence>
<comment type="caution">
    <text evidence="1">The sequence shown here is derived from an EMBL/GenBank/DDBJ whole genome shotgun (WGS) entry which is preliminary data.</text>
</comment>
<proteinExistence type="predicted"/>
<dbReference type="EMBL" id="MU274911">
    <property type="protein sequence ID" value="KAI0089288.1"/>
    <property type="molecule type" value="Genomic_DNA"/>
</dbReference>
<keyword evidence="2" id="KW-1185">Reference proteome</keyword>
<organism evidence="1 2">
    <name type="scientific">Irpex rosettiformis</name>
    <dbReference type="NCBI Taxonomy" id="378272"/>
    <lineage>
        <taxon>Eukaryota</taxon>
        <taxon>Fungi</taxon>
        <taxon>Dikarya</taxon>
        <taxon>Basidiomycota</taxon>
        <taxon>Agaricomycotina</taxon>
        <taxon>Agaricomycetes</taxon>
        <taxon>Polyporales</taxon>
        <taxon>Irpicaceae</taxon>
        <taxon>Irpex</taxon>
    </lineage>
</organism>
<reference evidence="1" key="1">
    <citation type="journal article" date="2021" name="Environ. Microbiol.">
        <title>Gene family expansions and transcriptome signatures uncover fungal adaptations to wood decay.</title>
        <authorList>
            <person name="Hage H."/>
            <person name="Miyauchi S."/>
            <person name="Viragh M."/>
            <person name="Drula E."/>
            <person name="Min B."/>
            <person name="Chaduli D."/>
            <person name="Navarro D."/>
            <person name="Favel A."/>
            <person name="Norest M."/>
            <person name="Lesage-Meessen L."/>
            <person name="Balint B."/>
            <person name="Merenyi Z."/>
            <person name="de Eugenio L."/>
            <person name="Morin E."/>
            <person name="Martinez A.T."/>
            <person name="Baldrian P."/>
            <person name="Stursova M."/>
            <person name="Martinez M.J."/>
            <person name="Novotny C."/>
            <person name="Magnuson J.K."/>
            <person name="Spatafora J.W."/>
            <person name="Maurice S."/>
            <person name="Pangilinan J."/>
            <person name="Andreopoulos W."/>
            <person name="LaButti K."/>
            <person name="Hundley H."/>
            <person name="Na H."/>
            <person name="Kuo A."/>
            <person name="Barry K."/>
            <person name="Lipzen A."/>
            <person name="Henrissat B."/>
            <person name="Riley R."/>
            <person name="Ahrendt S."/>
            <person name="Nagy L.G."/>
            <person name="Grigoriev I.V."/>
            <person name="Martin F."/>
            <person name="Rosso M.N."/>
        </authorList>
    </citation>
    <scope>NUCLEOTIDE SEQUENCE</scope>
    <source>
        <strain evidence="1">CBS 384.51</strain>
    </source>
</reference>
<evidence type="ECO:0000313" key="1">
    <source>
        <dbReference type="EMBL" id="KAI0089288.1"/>
    </source>
</evidence>
<dbReference type="Proteomes" id="UP001055072">
    <property type="component" value="Unassembled WGS sequence"/>
</dbReference>
<gene>
    <name evidence="1" type="ORF">BDY19DRAFT_906182</name>
</gene>
<accession>A0ACB8U4W6</accession>
<protein>
    <submittedName>
        <fullName evidence="1">Uncharacterized protein</fullName>
    </submittedName>
</protein>
<name>A0ACB8U4W6_9APHY</name>